<dbReference type="InterPro" id="IPR000626">
    <property type="entry name" value="Ubiquitin-like_dom"/>
</dbReference>
<dbReference type="SUPFAM" id="SSF54236">
    <property type="entry name" value="Ubiquitin-like"/>
    <property type="match status" value="1"/>
</dbReference>
<evidence type="ECO:0000313" key="4">
    <source>
        <dbReference type="Proteomes" id="UP000562929"/>
    </source>
</evidence>
<dbReference type="InterPro" id="IPR039869">
    <property type="entry name" value="UBTD1/2"/>
</dbReference>
<reference evidence="3 4" key="1">
    <citation type="journal article" date="2020" name="G3 (Bethesda)">
        <title>Genetic Underpinnings of Host Manipulation by Ophiocordyceps as Revealed by Comparative Transcriptomics.</title>
        <authorList>
            <person name="Will I."/>
            <person name="Das B."/>
            <person name="Trinh T."/>
            <person name="Brachmann A."/>
            <person name="Ohm R.A."/>
            <person name="de Bekker C."/>
        </authorList>
    </citation>
    <scope>NUCLEOTIDE SEQUENCE [LARGE SCALE GENOMIC DNA]</scope>
    <source>
        <strain evidence="3 4">EC05</strain>
    </source>
</reference>
<dbReference type="EMBL" id="JAACLJ010000005">
    <property type="protein sequence ID" value="KAF4585412.1"/>
    <property type="molecule type" value="Genomic_DNA"/>
</dbReference>
<dbReference type="InterPro" id="IPR038169">
    <property type="entry name" value="DC-UbP/UBTD2_N_sf"/>
</dbReference>
<feature type="compositionally biased region" description="Basic residues" evidence="1">
    <location>
        <begin position="47"/>
        <end position="62"/>
    </location>
</feature>
<evidence type="ECO:0000259" key="2">
    <source>
        <dbReference type="PROSITE" id="PS50053"/>
    </source>
</evidence>
<evidence type="ECO:0000313" key="3">
    <source>
        <dbReference type="EMBL" id="KAF4585412.1"/>
    </source>
</evidence>
<dbReference type="Proteomes" id="UP000562929">
    <property type="component" value="Unassembled WGS sequence"/>
</dbReference>
<dbReference type="PANTHER" id="PTHR13609">
    <property type="entry name" value="UBIQUITIN DOMAIN CONTAINING 1 PROTEIN-RELATED"/>
    <property type="match status" value="1"/>
</dbReference>
<name>A0A8H4Q4A0_9HYPO</name>
<dbReference type="Pfam" id="PF16455">
    <property type="entry name" value="UBD"/>
    <property type="match status" value="1"/>
</dbReference>
<sequence length="290" mass="31640">MGCCLSSSAGPNSPYPGGGHNASSAHHINPPSVAAPEAPPPGPSTPGRHRRHRDASPLHHHINNPLRRHEWSSNDRHWTRSRLDRERADFFDTRVAGQPHIWQTIHAALQVLDQLPMADDSNDDYHDALATAQSILSAADISIPTGDLANGVYDSLGNYYKLPCWVVADPTNLAIDSDAHPKDSSPMDTDQADSDDAARRRAEKGKAVVHLHEHVVLRARLSETGRDIELAVNKAELVRAVAVGLAFKAALPSNKKIRLAYMGKMLKDSSSLESQGWQSGHVVNAFVFPR</sequence>
<protein>
    <submittedName>
        <fullName evidence="3">Ubiquitin supergroup</fullName>
    </submittedName>
</protein>
<dbReference type="PROSITE" id="PS50053">
    <property type="entry name" value="UBIQUITIN_2"/>
    <property type="match status" value="1"/>
</dbReference>
<feature type="region of interest" description="Disordered" evidence="1">
    <location>
        <begin position="1"/>
        <end position="72"/>
    </location>
</feature>
<evidence type="ECO:0000256" key="1">
    <source>
        <dbReference type="SAM" id="MobiDB-lite"/>
    </source>
</evidence>
<keyword evidence="4" id="KW-1185">Reference proteome</keyword>
<proteinExistence type="predicted"/>
<dbReference type="OrthoDB" id="1640476at2759"/>
<feature type="compositionally biased region" description="Polar residues" evidence="1">
    <location>
        <begin position="1"/>
        <end position="11"/>
    </location>
</feature>
<accession>A0A8H4Q4A0</accession>
<comment type="caution">
    <text evidence="3">The sequence shown here is derived from an EMBL/GenBank/DDBJ whole genome shotgun (WGS) entry which is preliminary data.</text>
</comment>
<dbReference type="InterPro" id="IPR032752">
    <property type="entry name" value="DC-UbP/UBTD2_N"/>
</dbReference>
<dbReference type="AlphaFoldDB" id="A0A8H4Q4A0"/>
<feature type="domain" description="Ubiquitin-like" evidence="2">
    <location>
        <begin position="213"/>
        <end position="290"/>
    </location>
</feature>
<feature type="region of interest" description="Disordered" evidence="1">
    <location>
        <begin position="176"/>
        <end position="203"/>
    </location>
</feature>
<dbReference type="Gene3D" id="1.20.225.20">
    <property type="entry name" value="Ub domain-containing protein, DC-UbP/UBTD2, N-terminal domain"/>
    <property type="match status" value="1"/>
</dbReference>
<dbReference type="InterPro" id="IPR029071">
    <property type="entry name" value="Ubiquitin-like_domsf"/>
</dbReference>
<organism evidence="3 4">
    <name type="scientific">Ophiocordyceps camponoti-floridani</name>
    <dbReference type="NCBI Taxonomy" id="2030778"/>
    <lineage>
        <taxon>Eukaryota</taxon>
        <taxon>Fungi</taxon>
        <taxon>Dikarya</taxon>
        <taxon>Ascomycota</taxon>
        <taxon>Pezizomycotina</taxon>
        <taxon>Sordariomycetes</taxon>
        <taxon>Hypocreomycetidae</taxon>
        <taxon>Hypocreales</taxon>
        <taxon>Ophiocordycipitaceae</taxon>
        <taxon>Ophiocordyceps</taxon>
    </lineage>
</organism>
<gene>
    <name evidence="3" type="ORF">GQ602_004717</name>
</gene>